<dbReference type="Proteomes" id="UP001246244">
    <property type="component" value="Unassembled WGS sequence"/>
</dbReference>
<evidence type="ECO:0000313" key="1">
    <source>
        <dbReference type="EMBL" id="MDR7667097.1"/>
    </source>
</evidence>
<proteinExistence type="predicted"/>
<sequence>MPSPSFQKRYVKGALKGKKNVRAYLEKTFEMVSDLRFALPDLPGNINNLVICEELLKSLLQKFL</sequence>
<dbReference type="RefSeq" id="WP_310577126.1">
    <property type="nucleotide sequence ID" value="NZ_JAVKPK010000091.1"/>
</dbReference>
<dbReference type="EMBL" id="JAVKPK010000091">
    <property type="protein sequence ID" value="MDR7667097.1"/>
    <property type="molecule type" value="Genomic_DNA"/>
</dbReference>
<accession>A0ABU2D596</accession>
<gene>
    <name evidence="1" type="ORF">RG963_15205</name>
</gene>
<organism evidence="1 2">
    <name type="scientific">Methanosarcina baikalica</name>
    <dbReference type="NCBI Taxonomy" id="3073890"/>
    <lineage>
        <taxon>Archaea</taxon>
        <taxon>Methanobacteriati</taxon>
        <taxon>Methanobacteriota</taxon>
        <taxon>Stenosarchaea group</taxon>
        <taxon>Methanomicrobia</taxon>
        <taxon>Methanosarcinales</taxon>
        <taxon>Methanosarcinaceae</taxon>
        <taxon>Methanosarcina</taxon>
    </lineage>
</organism>
<evidence type="ECO:0000313" key="2">
    <source>
        <dbReference type="Proteomes" id="UP001246244"/>
    </source>
</evidence>
<comment type="caution">
    <text evidence="1">The sequence shown here is derived from an EMBL/GenBank/DDBJ whole genome shotgun (WGS) entry which is preliminary data.</text>
</comment>
<reference evidence="2" key="1">
    <citation type="submission" date="2023-07" db="EMBL/GenBank/DDBJ databases">
        <title>Whole-genome sequencing of a new Methanosarcina sp. Z-7115.</title>
        <authorList>
            <person name="Zhilina T.N."/>
            <person name="Merkel A.Y."/>
        </authorList>
    </citation>
    <scope>NUCLEOTIDE SEQUENCE [LARGE SCALE GENOMIC DNA]</scope>
    <source>
        <strain evidence="2">Z-7115</strain>
    </source>
</reference>
<name>A0ABU2D596_9EURY</name>
<keyword evidence="2" id="KW-1185">Reference proteome</keyword>
<protein>
    <submittedName>
        <fullName evidence="1">Uncharacterized protein</fullName>
    </submittedName>
</protein>
<dbReference type="Gene3D" id="3.10.450.50">
    <property type="match status" value="1"/>
</dbReference>